<proteinExistence type="predicted"/>
<feature type="signal peptide" evidence="2">
    <location>
        <begin position="1"/>
        <end position="24"/>
    </location>
</feature>
<dbReference type="VEuPathDB" id="TriTrypDB:TcCL_ESM08314"/>
<feature type="compositionally biased region" description="Polar residues" evidence="1">
    <location>
        <begin position="46"/>
        <end position="57"/>
    </location>
</feature>
<dbReference type="VEuPathDB" id="TriTrypDB:TcCLB.506611.20"/>
<dbReference type="VEuPathDB" id="TriTrypDB:C4B63_107g28"/>
<keyword evidence="2" id="KW-0732">Signal</keyword>
<organism evidence="3 4">
    <name type="scientific">Trypanosoma cruzi</name>
    <dbReference type="NCBI Taxonomy" id="5693"/>
    <lineage>
        <taxon>Eukaryota</taxon>
        <taxon>Discoba</taxon>
        <taxon>Euglenozoa</taxon>
        <taxon>Kinetoplastea</taxon>
        <taxon>Metakinetoplastina</taxon>
        <taxon>Trypanosomatida</taxon>
        <taxon>Trypanosomatidae</taxon>
        <taxon>Trypanosoma</taxon>
        <taxon>Schizotrypanum</taxon>
    </lineage>
</organism>
<feature type="chain" id="PRO_5016129070" evidence="2">
    <location>
        <begin position="25"/>
        <end position="174"/>
    </location>
</feature>
<evidence type="ECO:0000313" key="4">
    <source>
        <dbReference type="Proteomes" id="UP000246121"/>
    </source>
</evidence>
<gene>
    <name evidence="3" type="ORF">C4B63_107g28</name>
</gene>
<evidence type="ECO:0000256" key="2">
    <source>
        <dbReference type="SAM" id="SignalP"/>
    </source>
</evidence>
<evidence type="ECO:0000256" key="1">
    <source>
        <dbReference type="SAM" id="MobiDB-lite"/>
    </source>
</evidence>
<feature type="compositionally biased region" description="Acidic residues" evidence="1">
    <location>
        <begin position="67"/>
        <end position="76"/>
    </location>
</feature>
<protein>
    <submittedName>
        <fullName evidence="3">Putative mucin TcMUCII</fullName>
    </submittedName>
</protein>
<dbReference type="Pfam" id="PF01456">
    <property type="entry name" value="Mucin"/>
    <property type="match status" value="1"/>
</dbReference>
<dbReference type="EMBL" id="PRFA01000107">
    <property type="protein sequence ID" value="PWU86911.1"/>
    <property type="molecule type" value="Genomic_DNA"/>
</dbReference>
<accession>A0A2V2US97</accession>
<dbReference type="Proteomes" id="UP000246121">
    <property type="component" value="Unassembled WGS sequence"/>
</dbReference>
<evidence type="ECO:0000313" key="3">
    <source>
        <dbReference type="EMBL" id="PWU86911.1"/>
    </source>
</evidence>
<feature type="region of interest" description="Disordered" evidence="1">
    <location>
        <begin position="37"/>
        <end position="83"/>
    </location>
</feature>
<comment type="caution">
    <text evidence="3">The sequence shown here is derived from an EMBL/GenBank/DDBJ whole genome shotgun (WGS) entry which is preliminary data.</text>
</comment>
<reference evidence="3 4" key="1">
    <citation type="journal article" date="2018" name="Microb. Genom.">
        <title>Expanding an expanded genome: long-read sequencing of Trypanosoma cruzi.</title>
        <authorList>
            <person name="Berna L."/>
            <person name="Rodriguez M."/>
            <person name="Chiribao M.L."/>
            <person name="Parodi-Talice A."/>
            <person name="Pita S."/>
            <person name="Rijo G."/>
            <person name="Alvarez-Valin F."/>
            <person name="Robello C."/>
        </authorList>
    </citation>
    <scope>NUCLEOTIDE SEQUENCE [LARGE SCALE GENOMIC DNA]</scope>
    <source>
        <strain evidence="3 4">Dm28c</strain>
    </source>
</reference>
<dbReference type="AlphaFoldDB" id="A0A2V2US97"/>
<feature type="region of interest" description="Disordered" evidence="1">
    <location>
        <begin position="120"/>
        <end position="139"/>
    </location>
</feature>
<dbReference type="VEuPathDB" id="TriTrypDB:TcBrA4_0164510"/>
<feature type="compositionally biased region" description="Low complexity" evidence="1">
    <location>
        <begin position="120"/>
        <end position="138"/>
    </location>
</feature>
<sequence length="174" mass="18022">MMTTCRLLCALLVLTLCSSPSVYATDIVGHTDTETDITPKEKVNKGTATAVSSSTPTKPGPAAPADTTEEVSEEEPGSLRSPDSIIVGQVESNADMEIKPNTTTTTTTTKAPTINTTTTTTIAPEEPSTKTTTTTTTTRAPSRLREIDGSLSSSAWVCALLLLAVSALACTTVG</sequence>
<dbReference type="VEuPathDB" id="TriTrypDB:ECC02_009584"/>
<dbReference type="InterPro" id="IPR000458">
    <property type="entry name" value="Tryp_mucin"/>
</dbReference>
<dbReference type="VEuPathDB" id="TriTrypDB:C3747_129g119"/>
<dbReference type="VEuPathDB" id="TriTrypDB:BCY84_07770"/>
<name>A0A2V2US97_TRYCR</name>
<dbReference type="VEuPathDB" id="TriTrypDB:TcCLB.510275.219"/>